<dbReference type="PANTHER" id="PTHR31302">
    <property type="entry name" value="TRANSMEMBRANE PROTEIN WITH METALLOPHOSPHOESTERASE DOMAIN-RELATED"/>
    <property type="match status" value="1"/>
</dbReference>
<dbReference type="InterPro" id="IPR004843">
    <property type="entry name" value="Calcineurin-like_PHP"/>
</dbReference>
<sequence>MNQLDADIVAHAGDIADGTPSRRKDQAAPLGTVQSRLAKVYITGNHEYFSEAHAWLDHMANLGWEPLHNKHIVVQRGSAKLVIAGVDDATAKASGIDGHGADLTRALDGADPDLPVILLAHQPKQVRQAVDRVDLQISGHTRRPNLALPLPGQDGPRNSERPVSTRIPHPAVHKQRQRLLGPAVPNLRAKRDHRDHTERRRLSERQRNSQSRTTPDR</sequence>
<evidence type="ECO:0000313" key="3">
    <source>
        <dbReference type="EMBL" id="MCE7002591.1"/>
    </source>
</evidence>
<organism evidence="3 4">
    <name type="scientific">Kibdelosporangium philippinense</name>
    <dbReference type="NCBI Taxonomy" id="211113"/>
    <lineage>
        <taxon>Bacteria</taxon>
        <taxon>Bacillati</taxon>
        <taxon>Actinomycetota</taxon>
        <taxon>Actinomycetes</taxon>
        <taxon>Pseudonocardiales</taxon>
        <taxon>Pseudonocardiaceae</taxon>
        <taxon>Kibdelosporangium</taxon>
    </lineage>
</organism>
<feature type="region of interest" description="Disordered" evidence="1">
    <location>
        <begin position="136"/>
        <end position="217"/>
    </location>
</feature>
<evidence type="ECO:0000259" key="2">
    <source>
        <dbReference type="Pfam" id="PF00149"/>
    </source>
</evidence>
<dbReference type="Proteomes" id="UP001521150">
    <property type="component" value="Unassembled WGS sequence"/>
</dbReference>
<dbReference type="PANTHER" id="PTHR31302:SF0">
    <property type="entry name" value="TRANSMEMBRANE PROTEIN WITH METALLOPHOSPHOESTERASE DOMAIN"/>
    <property type="match status" value="1"/>
</dbReference>
<dbReference type="InterPro" id="IPR029052">
    <property type="entry name" value="Metallo-depent_PP-like"/>
</dbReference>
<evidence type="ECO:0000313" key="4">
    <source>
        <dbReference type="Proteomes" id="UP001521150"/>
    </source>
</evidence>
<dbReference type="SUPFAM" id="SSF56300">
    <property type="entry name" value="Metallo-dependent phosphatases"/>
    <property type="match status" value="1"/>
</dbReference>
<gene>
    <name evidence="3" type="ORF">LWC34_07065</name>
</gene>
<protein>
    <submittedName>
        <fullName evidence="3">Metallophosphoesterase</fullName>
    </submittedName>
</protein>
<feature type="compositionally biased region" description="Polar residues" evidence="1">
    <location>
        <begin position="208"/>
        <end position="217"/>
    </location>
</feature>
<dbReference type="InterPro" id="IPR051158">
    <property type="entry name" value="Metallophosphoesterase_sf"/>
</dbReference>
<name>A0ABS8Z7F8_9PSEU</name>
<evidence type="ECO:0000256" key="1">
    <source>
        <dbReference type="SAM" id="MobiDB-lite"/>
    </source>
</evidence>
<accession>A0ABS8Z7F8</accession>
<reference evidence="3 4" key="1">
    <citation type="submission" date="2021-12" db="EMBL/GenBank/DDBJ databases">
        <title>Genome sequence of Kibdelosporangium philippinense ATCC 49844.</title>
        <authorList>
            <person name="Fedorov E.A."/>
            <person name="Omeragic M."/>
            <person name="Shalygina K.F."/>
            <person name="Maclea K.S."/>
        </authorList>
    </citation>
    <scope>NUCLEOTIDE SEQUENCE [LARGE SCALE GENOMIC DNA]</scope>
    <source>
        <strain evidence="3 4">ATCC 49844</strain>
    </source>
</reference>
<comment type="caution">
    <text evidence="3">The sequence shown here is derived from an EMBL/GenBank/DDBJ whole genome shotgun (WGS) entry which is preliminary data.</text>
</comment>
<feature type="compositionally biased region" description="Basic and acidic residues" evidence="1">
    <location>
        <begin position="192"/>
        <end position="207"/>
    </location>
</feature>
<keyword evidence="4" id="KW-1185">Reference proteome</keyword>
<dbReference type="EMBL" id="JAJVCN010000001">
    <property type="protein sequence ID" value="MCE7002591.1"/>
    <property type="molecule type" value="Genomic_DNA"/>
</dbReference>
<proteinExistence type="predicted"/>
<dbReference type="Pfam" id="PF00149">
    <property type="entry name" value="Metallophos"/>
    <property type="match status" value="1"/>
</dbReference>
<dbReference type="Gene3D" id="3.60.21.10">
    <property type="match status" value="1"/>
</dbReference>
<feature type="domain" description="Calcineurin-like phosphoesterase" evidence="2">
    <location>
        <begin position="5"/>
        <end position="141"/>
    </location>
</feature>
<dbReference type="RefSeq" id="WP_233723864.1">
    <property type="nucleotide sequence ID" value="NZ_JAJVCN010000001.1"/>
</dbReference>